<dbReference type="SUPFAM" id="SSF55785">
    <property type="entry name" value="PYP-like sensor domain (PAS domain)"/>
    <property type="match status" value="1"/>
</dbReference>
<evidence type="ECO:0000256" key="2">
    <source>
        <dbReference type="ARBA" id="ARBA00012438"/>
    </source>
</evidence>
<evidence type="ECO:0000259" key="9">
    <source>
        <dbReference type="PROSITE" id="PS50113"/>
    </source>
</evidence>
<dbReference type="InterPro" id="IPR003594">
    <property type="entry name" value="HATPase_dom"/>
</dbReference>
<feature type="domain" description="Histidine kinase" evidence="7">
    <location>
        <begin position="402"/>
        <end position="619"/>
    </location>
</feature>
<keyword evidence="6" id="KW-0812">Transmembrane</keyword>
<accession>A0A1J5SKV3</accession>
<dbReference type="InterPro" id="IPR000700">
    <property type="entry name" value="PAS-assoc_C"/>
</dbReference>
<feature type="transmembrane region" description="Helical" evidence="6">
    <location>
        <begin position="226"/>
        <end position="247"/>
    </location>
</feature>
<gene>
    <name evidence="10" type="primary">cph1_6</name>
    <name evidence="10" type="ORF">GALL_87130</name>
</gene>
<dbReference type="SMART" id="SM00387">
    <property type="entry name" value="HATPase_c"/>
    <property type="match status" value="1"/>
</dbReference>
<evidence type="ECO:0000256" key="4">
    <source>
        <dbReference type="ARBA" id="ARBA00022679"/>
    </source>
</evidence>
<feature type="domain" description="PAS" evidence="8">
    <location>
        <begin position="264"/>
        <end position="337"/>
    </location>
</feature>
<dbReference type="PROSITE" id="PS50113">
    <property type="entry name" value="PAC"/>
    <property type="match status" value="1"/>
</dbReference>
<keyword evidence="6" id="KW-1133">Transmembrane helix</keyword>
<dbReference type="GO" id="GO:0006355">
    <property type="term" value="P:regulation of DNA-templated transcription"/>
    <property type="evidence" value="ECO:0007669"/>
    <property type="project" value="InterPro"/>
</dbReference>
<dbReference type="GO" id="GO:0000155">
    <property type="term" value="F:phosphorelay sensor kinase activity"/>
    <property type="evidence" value="ECO:0007669"/>
    <property type="project" value="InterPro"/>
</dbReference>
<keyword evidence="5" id="KW-0418">Kinase</keyword>
<feature type="transmembrane region" description="Helical" evidence="6">
    <location>
        <begin position="140"/>
        <end position="161"/>
    </location>
</feature>
<name>A0A1J5SKV3_9ZZZZ</name>
<evidence type="ECO:0000256" key="3">
    <source>
        <dbReference type="ARBA" id="ARBA00022553"/>
    </source>
</evidence>
<keyword evidence="6" id="KW-0472">Membrane</keyword>
<dbReference type="SUPFAM" id="SSF55874">
    <property type="entry name" value="ATPase domain of HSP90 chaperone/DNA topoisomerase II/histidine kinase"/>
    <property type="match status" value="1"/>
</dbReference>
<dbReference type="PRINTS" id="PR00344">
    <property type="entry name" value="BCTRLSENSOR"/>
</dbReference>
<dbReference type="InterPro" id="IPR036890">
    <property type="entry name" value="HATPase_C_sf"/>
</dbReference>
<proteinExistence type="predicted"/>
<keyword evidence="4 10" id="KW-0808">Transferase</keyword>
<dbReference type="Pfam" id="PF00989">
    <property type="entry name" value="PAS"/>
    <property type="match status" value="1"/>
</dbReference>
<evidence type="ECO:0000256" key="5">
    <source>
        <dbReference type="ARBA" id="ARBA00022777"/>
    </source>
</evidence>
<dbReference type="InterPro" id="IPR035965">
    <property type="entry name" value="PAS-like_dom_sf"/>
</dbReference>
<sequence length="619" mass="67783">MVGRYENMTTVILPMDVVFLLYGLAFLGMGLVILVRYDDHSRPELGNTLWLLAAFGFLHGFREWMDLWRAVHGDGPGQPQARALLLLLSFLPLLEFGRRLLRESLDRPPWLTAPWSAVLAAGAALGLGLGGPSWPLSLEIWSRLLCGLPGGLMSALGLWLYCRRRIVWTDQTPERRLILWSGRIAAGSFALYAVAGGLIGPQGPVALAALINQTRFLALTGLPIQLVRAACAVAAAVSIGFLMRIFLIEARQRLLDSNRRLAESESRFRLMTESVEDYALFMLDPEGCVMSWNAGAKRMKGYEENEILGRSLACFYTPDDLAAGKPQTLLAEAVARGWAEDMGWRLRRDGSRFQADVVLSAIRDPAGTLLGFTKVTRDITQRVMLEDRLRRSNQDLQRFAEVTAHHLQEPAARLARYADRLTGLLAGRLDDPEARLALDFIGQQARRQKALLRDVQRYLAADQPRGEISAIDVAALLTRLTGAMAARIAAAGAVIDLGALPPVLLDRPRLLDLFEVALDNALTYAAPARNGAPPLRIAVHGEERAGGVRYCIDDNGPGIESQYRERVFRVFERLTGDGEGTGIGLAIVRRVAESIGGTAAIAVSPEGGCRLILDLPAKS</sequence>
<comment type="caution">
    <text evidence="10">The sequence shown here is derived from an EMBL/GenBank/DDBJ whole genome shotgun (WGS) entry which is preliminary data.</text>
</comment>
<dbReference type="PANTHER" id="PTHR43304:SF1">
    <property type="entry name" value="PAC DOMAIN-CONTAINING PROTEIN"/>
    <property type="match status" value="1"/>
</dbReference>
<comment type="catalytic activity">
    <reaction evidence="1">
        <text>ATP + protein L-histidine = ADP + protein N-phospho-L-histidine.</text>
        <dbReference type="EC" id="2.7.13.3"/>
    </reaction>
</comment>
<dbReference type="InterPro" id="IPR013767">
    <property type="entry name" value="PAS_fold"/>
</dbReference>
<feature type="transmembrane region" description="Helical" evidence="6">
    <location>
        <begin position="12"/>
        <end position="33"/>
    </location>
</feature>
<dbReference type="EC" id="2.7.13.3" evidence="2"/>
<dbReference type="InterPro" id="IPR036097">
    <property type="entry name" value="HisK_dim/P_sf"/>
</dbReference>
<dbReference type="CDD" id="cd00130">
    <property type="entry name" value="PAS"/>
    <property type="match status" value="1"/>
</dbReference>
<dbReference type="InterPro" id="IPR000014">
    <property type="entry name" value="PAS"/>
</dbReference>
<dbReference type="SUPFAM" id="SSF47384">
    <property type="entry name" value="Homodimeric domain of signal transducing histidine kinase"/>
    <property type="match status" value="1"/>
</dbReference>
<feature type="transmembrane region" description="Helical" evidence="6">
    <location>
        <begin position="45"/>
        <end position="61"/>
    </location>
</feature>
<dbReference type="AlphaFoldDB" id="A0A1J5SKV3"/>
<dbReference type="EMBL" id="MLJW01000028">
    <property type="protein sequence ID" value="OIR09106.1"/>
    <property type="molecule type" value="Genomic_DNA"/>
</dbReference>
<dbReference type="PROSITE" id="PS50112">
    <property type="entry name" value="PAS"/>
    <property type="match status" value="1"/>
</dbReference>
<dbReference type="InterPro" id="IPR052162">
    <property type="entry name" value="Sensor_kinase/Photoreceptor"/>
</dbReference>
<organism evidence="10">
    <name type="scientific">mine drainage metagenome</name>
    <dbReference type="NCBI Taxonomy" id="410659"/>
    <lineage>
        <taxon>unclassified sequences</taxon>
        <taxon>metagenomes</taxon>
        <taxon>ecological metagenomes</taxon>
    </lineage>
</organism>
<reference evidence="10" key="1">
    <citation type="submission" date="2016-10" db="EMBL/GenBank/DDBJ databases">
        <title>Sequence of Gallionella enrichment culture.</title>
        <authorList>
            <person name="Poehlein A."/>
            <person name="Muehling M."/>
            <person name="Daniel R."/>
        </authorList>
    </citation>
    <scope>NUCLEOTIDE SEQUENCE</scope>
</reference>
<evidence type="ECO:0000313" key="10">
    <source>
        <dbReference type="EMBL" id="OIR09106.1"/>
    </source>
</evidence>
<feature type="domain" description="PAC" evidence="9">
    <location>
        <begin position="339"/>
        <end position="391"/>
    </location>
</feature>
<evidence type="ECO:0000256" key="6">
    <source>
        <dbReference type="SAM" id="Phobius"/>
    </source>
</evidence>
<dbReference type="PANTHER" id="PTHR43304">
    <property type="entry name" value="PHYTOCHROME-LIKE PROTEIN CPH1"/>
    <property type="match status" value="1"/>
</dbReference>
<keyword evidence="3" id="KW-0597">Phosphoprotein</keyword>
<protein>
    <recommendedName>
        <fullName evidence="2">histidine kinase</fullName>
        <ecNumber evidence="2">2.7.13.3</ecNumber>
    </recommendedName>
</protein>
<dbReference type="Gene3D" id="3.30.450.20">
    <property type="entry name" value="PAS domain"/>
    <property type="match status" value="1"/>
</dbReference>
<evidence type="ECO:0000259" key="8">
    <source>
        <dbReference type="PROSITE" id="PS50112"/>
    </source>
</evidence>
<dbReference type="PROSITE" id="PS50109">
    <property type="entry name" value="HIS_KIN"/>
    <property type="match status" value="1"/>
</dbReference>
<evidence type="ECO:0000256" key="1">
    <source>
        <dbReference type="ARBA" id="ARBA00000085"/>
    </source>
</evidence>
<feature type="transmembrane region" description="Helical" evidence="6">
    <location>
        <begin position="113"/>
        <end position="134"/>
    </location>
</feature>
<evidence type="ECO:0000259" key="7">
    <source>
        <dbReference type="PROSITE" id="PS50109"/>
    </source>
</evidence>
<dbReference type="InterPro" id="IPR004358">
    <property type="entry name" value="Sig_transdc_His_kin-like_C"/>
</dbReference>
<dbReference type="InterPro" id="IPR005467">
    <property type="entry name" value="His_kinase_dom"/>
</dbReference>
<dbReference type="Gene3D" id="3.30.565.10">
    <property type="entry name" value="Histidine kinase-like ATPase, C-terminal domain"/>
    <property type="match status" value="1"/>
</dbReference>
<dbReference type="NCBIfam" id="TIGR00229">
    <property type="entry name" value="sensory_box"/>
    <property type="match status" value="1"/>
</dbReference>
<dbReference type="Pfam" id="PF02518">
    <property type="entry name" value="HATPase_c"/>
    <property type="match status" value="1"/>
</dbReference>